<dbReference type="EMBL" id="FCOK02000003">
    <property type="protein sequence ID" value="SAL15245.1"/>
    <property type="molecule type" value="Genomic_DNA"/>
</dbReference>
<organism evidence="1 2">
    <name type="scientific">Caballeronia udeis</name>
    <dbReference type="NCBI Taxonomy" id="1232866"/>
    <lineage>
        <taxon>Bacteria</taxon>
        <taxon>Pseudomonadati</taxon>
        <taxon>Pseudomonadota</taxon>
        <taxon>Betaproteobacteria</taxon>
        <taxon>Burkholderiales</taxon>
        <taxon>Burkholderiaceae</taxon>
        <taxon>Caballeronia</taxon>
    </lineage>
</organism>
<gene>
    <name evidence="1" type="primary">mshB</name>
    <name evidence="1" type="ORF">AWB69_00698</name>
</gene>
<dbReference type="Pfam" id="PF02585">
    <property type="entry name" value="PIG-L"/>
    <property type="match status" value="1"/>
</dbReference>
<dbReference type="OrthoDB" id="9816564at2"/>
<evidence type="ECO:0000313" key="1">
    <source>
        <dbReference type="EMBL" id="SAL15245.1"/>
    </source>
</evidence>
<dbReference type="RefSeq" id="WP_082913247.1">
    <property type="nucleotide sequence ID" value="NZ_FCOK02000003.1"/>
</dbReference>
<proteinExistence type="predicted"/>
<accession>A0A158F6B2</accession>
<sequence>MEPVVTHWADNRATKGNGTSEAVWQSSGLLSSLPEVDPAILVAPGARAVIVAPHPDDEILGTGGLLAQLSDLGRKVLIIAVTDGTASHPDSPEWPAARLAATRPQETRDALQRLRMKHVALVRLHLPDGGGETFESQLTEALKTHLEPGDIVFGTWRFDGHPDHESVGRAVTAVAGALDLPCVEVPVWTWHWATPEDSRVPWSRARRIVLDAATLARKIHAIQAFRSQIEADRSTGRAPILPDHVLERLTRPYEVVLI</sequence>
<dbReference type="EC" id="3.5.1.103" evidence="1"/>
<dbReference type="InterPro" id="IPR003737">
    <property type="entry name" value="GlcNAc_PI_deacetylase-related"/>
</dbReference>
<dbReference type="PANTHER" id="PTHR12993">
    <property type="entry name" value="N-ACETYLGLUCOSAMINYL-PHOSPHATIDYLINOSITOL DE-N-ACETYLASE-RELATED"/>
    <property type="match status" value="1"/>
</dbReference>
<reference evidence="1 2" key="1">
    <citation type="submission" date="2016-01" db="EMBL/GenBank/DDBJ databases">
        <authorList>
            <person name="Oliw E.H."/>
        </authorList>
    </citation>
    <scope>NUCLEOTIDE SEQUENCE [LARGE SCALE GENOMIC DNA]</scope>
    <source>
        <strain evidence="1">LMG 27134</strain>
    </source>
</reference>
<dbReference type="GO" id="GO:0035595">
    <property type="term" value="F:N-acetylglucosaminylinositol deacetylase activity"/>
    <property type="evidence" value="ECO:0007669"/>
    <property type="project" value="UniProtKB-EC"/>
</dbReference>
<dbReference type="Gene3D" id="3.40.50.10320">
    <property type="entry name" value="LmbE-like"/>
    <property type="match status" value="1"/>
</dbReference>
<dbReference type="Proteomes" id="UP000054683">
    <property type="component" value="Unassembled WGS sequence"/>
</dbReference>
<evidence type="ECO:0000313" key="2">
    <source>
        <dbReference type="Proteomes" id="UP000054683"/>
    </source>
</evidence>
<name>A0A158F6B2_9BURK</name>
<dbReference type="AlphaFoldDB" id="A0A158F6B2"/>
<dbReference type="InterPro" id="IPR024078">
    <property type="entry name" value="LmbE-like_dom_sf"/>
</dbReference>
<dbReference type="SUPFAM" id="SSF102588">
    <property type="entry name" value="LmbE-like"/>
    <property type="match status" value="1"/>
</dbReference>
<keyword evidence="1" id="KW-0378">Hydrolase</keyword>
<protein>
    <submittedName>
        <fullName evidence="1">1D-myo-inositol 2-acetamido-2-deoxy-alpha-D-glucopyranoside deacetylase</fullName>
        <ecNumber evidence="1">3.5.1.103</ecNumber>
    </submittedName>
</protein>
<dbReference type="PANTHER" id="PTHR12993:SF29">
    <property type="entry name" value="BLR3841 PROTEIN"/>
    <property type="match status" value="1"/>
</dbReference>